<evidence type="ECO:0000256" key="3">
    <source>
        <dbReference type="ARBA" id="ARBA00012572"/>
    </source>
</evidence>
<evidence type="ECO:0000259" key="10">
    <source>
        <dbReference type="Pfam" id="PF00697"/>
    </source>
</evidence>
<evidence type="ECO:0000256" key="5">
    <source>
        <dbReference type="ARBA" id="ARBA00022605"/>
    </source>
</evidence>
<evidence type="ECO:0000313" key="11">
    <source>
        <dbReference type="EMBL" id="GHG92148.1"/>
    </source>
</evidence>
<dbReference type="EC" id="5.3.1.24" evidence="3 9"/>
<dbReference type="InterPro" id="IPR001240">
    <property type="entry name" value="PRAI_dom"/>
</dbReference>
<dbReference type="HAMAP" id="MF_00135">
    <property type="entry name" value="PRAI"/>
    <property type="match status" value="1"/>
</dbReference>
<keyword evidence="12" id="KW-1185">Reference proteome</keyword>
<dbReference type="NCBIfam" id="NF002295">
    <property type="entry name" value="PRK01222.1-1"/>
    <property type="match status" value="1"/>
</dbReference>
<dbReference type="UniPathway" id="UPA00035">
    <property type="reaction ID" value="UER00042"/>
</dbReference>
<proteinExistence type="inferred from homology"/>
<evidence type="ECO:0000256" key="4">
    <source>
        <dbReference type="ARBA" id="ARBA00022272"/>
    </source>
</evidence>
<dbReference type="PANTHER" id="PTHR42894">
    <property type="entry name" value="N-(5'-PHOSPHORIBOSYL)ANTHRANILATE ISOMERASE"/>
    <property type="match status" value="1"/>
</dbReference>
<keyword evidence="8 9" id="KW-0413">Isomerase</keyword>
<keyword evidence="6 9" id="KW-0822">Tryptophan biosynthesis</keyword>
<dbReference type="InterPro" id="IPR013785">
    <property type="entry name" value="Aldolase_TIM"/>
</dbReference>
<gene>
    <name evidence="9 11" type="primary">trpF</name>
    <name evidence="11" type="ORF">GCM10010961_23890</name>
</gene>
<protein>
    <recommendedName>
        <fullName evidence="4 9">N-(5'-phosphoribosyl)anthranilate isomerase</fullName>
        <shortName evidence="9">PRAI</shortName>
        <ecNumber evidence="3 9">5.3.1.24</ecNumber>
    </recommendedName>
</protein>
<feature type="domain" description="N-(5'phosphoribosyl) anthranilate isomerase (PRAI)" evidence="10">
    <location>
        <begin position="7"/>
        <end position="211"/>
    </location>
</feature>
<keyword evidence="7 9" id="KW-0057">Aromatic amino acid biosynthesis</keyword>
<evidence type="ECO:0000256" key="8">
    <source>
        <dbReference type="ARBA" id="ARBA00023235"/>
    </source>
</evidence>
<sequence length="227" mass="24115">MNMEIRVKICGLRSAADVQVAAEAGAVYGGFVFFPKSPRNLTVEEAAPLALAAPLGLCKVALVVDPDNDSLDRILAAVPIDMLQLHGHESPQRVAEIRARYGLPVMKAVGVSGPEDLPQIDIYSQVADQLLIDAKPPKDAVLPGGNGLSFDWQLLARRKYWQRPWMLAGGLTPDNVAEACRMTGARQVDVSSGVESAPGVKDADKIRAFVEAARGVTGAKGAPPKLV</sequence>
<evidence type="ECO:0000256" key="9">
    <source>
        <dbReference type="HAMAP-Rule" id="MF_00135"/>
    </source>
</evidence>
<dbReference type="InterPro" id="IPR044643">
    <property type="entry name" value="TrpF_fam"/>
</dbReference>
<dbReference type="AlphaFoldDB" id="A0A8J3H922"/>
<reference evidence="11" key="1">
    <citation type="journal article" date="2014" name="Int. J. Syst. Evol. Microbiol.">
        <title>Complete genome sequence of Corynebacterium casei LMG S-19264T (=DSM 44701T), isolated from a smear-ripened cheese.</title>
        <authorList>
            <consortium name="US DOE Joint Genome Institute (JGI-PGF)"/>
            <person name="Walter F."/>
            <person name="Albersmeier A."/>
            <person name="Kalinowski J."/>
            <person name="Ruckert C."/>
        </authorList>
    </citation>
    <scope>NUCLEOTIDE SEQUENCE</scope>
    <source>
        <strain evidence="11">CGMCC 1.7081</strain>
    </source>
</reference>
<reference evidence="11" key="2">
    <citation type="submission" date="2020-09" db="EMBL/GenBank/DDBJ databases">
        <authorList>
            <person name="Sun Q."/>
            <person name="Zhou Y."/>
        </authorList>
    </citation>
    <scope>NUCLEOTIDE SEQUENCE</scope>
    <source>
        <strain evidence="11">CGMCC 1.7081</strain>
    </source>
</reference>
<name>A0A8J3H922_9RHOB</name>
<comment type="similarity">
    <text evidence="9">Belongs to the TrpF family.</text>
</comment>
<accession>A0A8J3H922</accession>
<organism evidence="11 12">
    <name type="scientific">Pseudodonghicola xiamenensis</name>
    <dbReference type="NCBI Taxonomy" id="337702"/>
    <lineage>
        <taxon>Bacteria</taxon>
        <taxon>Pseudomonadati</taxon>
        <taxon>Pseudomonadota</taxon>
        <taxon>Alphaproteobacteria</taxon>
        <taxon>Rhodobacterales</taxon>
        <taxon>Paracoccaceae</taxon>
        <taxon>Pseudodonghicola</taxon>
    </lineage>
</organism>
<keyword evidence="5 9" id="KW-0028">Amino-acid biosynthesis</keyword>
<evidence type="ECO:0000313" key="12">
    <source>
        <dbReference type="Proteomes" id="UP000611500"/>
    </source>
</evidence>
<dbReference type="Gene3D" id="3.20.20.70">
    <property type="entry name" value="Aldolase class I"/>
    <property type="match status" value="1"/>
</dbReference>
<dbReference type="Pfam" id="PF00697">
    <property type="entry name" value="PRAI"/>
    <property type="match status" value="1"/>
</dbReference>
<evidence type="ECO:0000256" key="1">
    <source>
        <dbReference type="ARBA" id="ARBA00001164"/>
    </source>
</evidence>
<dbReference type="Proteomes" id="UP000611500">
    <property type="component" value="Unassembled WGS sequence"/>
</dbReference>
<comment type="caution">
    <text evidence="11">The sequence shown here is derived from an EMBL/GenBank/DDBJ whole genome shotgun (WGS) entry which is preliminary data.</text>
</comment>
<dbReference type="InterPro" id="IPR011060">
    <property type="entry name" value="RibuloseP-bd_barrel"/>
</dbReference>
<dbReference type="EMBL" id="BNAP01000009">
    <property type="protein sequence ID" value="GHG92148.1"/>
    <property type="molecule type" value="Genomic_DNA"/>
</dbReference>
<evidence type="ECO:0000256" key="2">
    <source>
        <dbReference type="ARBA" id="ARBA00004664"/>
    </source>
</evidence>
<dbReference type="PANTHER" id="PTHR42894:SF1">
    <property type="entry name" value="N-(5'-PHOSPHORIBOSYL)ANTHRANILATE ISOMERASE"/>
    <property type="match status" value="1"/>
</dbReference>
<dbReference type="GO" id="GO:0000162">
    <property type="term" value="P:L-tryptophan biosynthetic process"/>
    <property type="evidence" value="ECO:0007669"/>
    <property type="project" value="UniProtKB-UniRule"/>
</dbReference>
<evidence type="ECO:0000256" key="7">
    <source>
        <dbReference type="ARBA" id="ARBA00023141"/>
    </source>
</evidence>
<evidence type="ECO:0000256" key="6">
    <source>
        <dbReference type="ARBA" id="ARBA00022822"/>
    </source>
</evidence>
<comment type="catalytic activity">
    <reaction evidence="1 9">
        <text>N-(5-phospho-beta-D-ribosyl)anthranilate = 1-(2-carboxyphenylamino)-1-deoxy-D-ribulose 5-phosphate</text>
        <dbReference type="Rhea" id="RHEA:21540"/>
        <dbReference type="ChEBI" id="CHEBI:18277"/>
        <dbReference type="ChEBI" id="CHEBI:58613"/>
        <dbReference type="EC" id="5.3.1.24"/>
    </reaction>
</comment>
<comment type="pathway">
    <text evidence="2 9">Amino-acid biosynthesis; L-tryptophan biosynthesis; L-tryptophan from chorismate: step 3/5.</text>
</comment>
<dbReference type="SUPFAM" id="SSF51366">
    <property type="entry name" value="Ribulose-phoshate binding barrel"/>
    <property type="match status" value="1"/>
</dbReference>
<dbReference type="GO" id="GO:0004640">
    <property type="term" value="F:phosphoribosylanthranilate isomerase activity"/>
    <property type="evidence" value="ECO:0007669"/>
    <property type="project" value="UniProtKB-UniRule"/>
</dbReference>
<dbReference type="CDD" id="cd00405">
    <property type="entry name" value="PRAI"/>
    <property type="match status" value="1"/>
</dbReference>